<reference evidence="2 3" key="1">
    <citation type="submission" date="2024-05" db="EMBL/GenBank/DDBJ databases">
        <title>Genome sequencing and assembly of Indian major carp, Cirrhinus mrigala (Hamilton, 1822).</title>
        <authorList>
            <person name="Mohindra V."/>
            <person name="Chowdhury L.M."/>
            <person name="Lal K."/>
            <person name="Jena J.K."/>
        </authorList>
    </citation>
    <scope>NUCLEOTIDE SEQUENCE [LARGE SCALE GENOMIC DNA]</scope>
    <source>
        <strain evidence="2">CM1030</strain>
        <tissue evidence="2">Blood</tissue>
    </source>
</reference>
<gene>
    <name evidence="2" type="ORF">M9458_039603</name>
</gene>
<protein>
    <submittedName>
        <fullName evidence="2">Uncharacterized protein</fullName>
    </submittedName>
</protein>
<proteinExistence type="predicted"/>
<evidence type="ECO:0000256" key="1">
    <source>
        <dbReference type="SAM" id="MobiDB-lite"/>
    </source>
</evidence>
<comment type="caution">
    <text evidence="2">The sequence shown here is derived from an EMBL/GenBank/DDBJ whole genome shotgun (WGS) entry which is preliminary data.</text>
</comment>
<feature type="non-terminal residue" evidence="2">
    <location>
        <position position="1"/>
    </location>
</feature>
<evidence type="ECO:0000313" key="2">
    <source>
        <dbReference type="EMBL" id="KAL0163850.1"/>
    </source>
</evidence>
<name>A0ABD0NPJ9_CIRMR</name>
<dbReference type="AlphaFoldDB" id="A0ABD0NPJ9"/>
<keyword evidence="3" id="KW-1185">Reference proteome</keyword>
<evidence type="ECO:0000313" key="3">
    <source>
        <dbReference type="Proteomes" id="UP001529510"/>
    </source>
</evidence>
<accession>A0ABD0NPJ9</accession>
<organism evidence="2 3">
    <name type="scientific">Cirrhinus mrigala</name>
    <name type="common">Mrigala</name>
    <dbReference type="NCBI Taxonomy" id="683832"/>
    <lineage>
        <taxon>Eukaryota</taxon>
        <taxon>Metazoa</taxon>
        <taxon>Chordata</taxon>
        <taxon>Craniata</taxon>
        <taxon>Vertebrata</taxon>
        <taxon>Euteleostomi</taxon>
        <taxon>Actinopterygii</taxon>
        <taxon>Neopterygii</taxon>
        <taxon>Teleostei</taxon>
        <taxon>Ostariophysi</taxon>
        <taxon>Cypriniformes</taxon>
        <taxon>Cyprinidae</taxon>
        <taxon>Labeoninae</taxon>
        <taxon>Labeonini</taxon>
        <taxon>Cirrhinus</taxon>
    </lineage>
</organism>
<sequence>DFPFVEYAWESGLDNTTINSLFWIGANYYRPVDLPDTTGLSWREGILHQPTPRLAEPEPEPTEDREPEPRATEPSPMG</sequence>
<dbReference type="EMBL" id="JAMKFB020000020">
    <property type="protein sequence ID" value="KAL0163850.1"/>
    <property type="molecule type" value="Genomic_DNA"/>
</dbReference>
<feature type="compositionally biased region" description="Basic and acidic residues" evidence="1">
    <location>
        <begin position="62"/>
        <end position="71"/>
    </location>
</feature>
<dbReference type="Proteomes" id="UP001529510">
    <property type="component" value="Unassembled WGS sequence"/>
</dbReference>
<feature type="region of interest" description="Disordered" evidence="1">
    <location>
        <begin position="46"/>
        <end position="78"/>
    </location>
</feature>
<feature type="non-terminal residue" evidence="2">
    <location>
        <position position="78"/>
    </location>
</feature>